<evidence type="ECO:0000259" key="2">
    <source>
        <dbReference type="SMART" id="SM00754"/>
    </source>
</evidence>
<dbReference type="Pfam" id="PF07589">
    <property type="entry name" value="PEP-CTERM"/>
    <property type="match status" value="1"/>
</dbReference>
<comment type="caution">
    <text evidence="3">The sequence shown here is derived from an EMBL/GenBank/DDBJ whole genome shotgun (WGS) entry which is preliminary data.</text>
</comment>
<feature type="domain" description="CHRD" evidence="2">
    <location>
        <begin position="29"/>
        <end position="174"/>
    </location>
</feature>
<reference evidence="3 4" key="1">
    <citation type="submission" date="2019-11" db="EMBL/GenBank/DDBJ databases">
        <title>Novel species isolated from a subtropical stream in China.</title>
        <authorList>
            <person name="Lu H."/>
        </authorList>
    </citation>
    <scope>NUCLEOTIDE SEQUENCE [LARGE SCALE GENOMIC DNA]</scope>
    <source>
        <strain evidence="3 4">FT92W</strain>
    </source>
</reference>
<dbReference type="AlphaFoldDB" id="A0A7X2LS28"/>
<gene>
    <name evidence="3" type="ORF">GJ700_08920</name>
</gene>
<keyword evidence="4" id="KW-1185">Reference proteome</keyword>
<feature type="signal peptide" evidence="1">
    <location>
        <begin position="1"/>
        <end position="26"/>
    </location>
</feature>
<evidence type="ECO:0000313" key="3">
    <source>
        <dbReference type="EMBL" id="MRV71851.1"/>
    </source>
</evidence>
<dbReference type="RefSeq" id="WP_154372833.1">
    <property type="nucleotide sequence ID" value="NZ_WKJJ01000005.1"/>
</dbReference>
<dbReference type="InterPro" id="IPR010895">
    <property type="entry name" value="CHRD"/>
</dbReference>
<name>A0A7X2LS28_9BURK</name>
<organism evidence="3 4">
    <name type="scientific">Pseudoduganella rivuli</name>
    <dbReference type="NCBI Taxonomy" id="2666085"/>
    <lineage>
        <taxon>Bacteria</taxon>
        <taxon>Pseudomonadati</taxon>
        <taxon>Pseudomonadota</taxon>
        <taxon>Betaproteobacteria</taxon>
        <taxon>Burkholderiales</taxon>
        <taxon>Oxalobacteraceae</taxon>
        <taxon>Telluria group</taxon>
        <taxon>Pseudoduganella</taxon>
    </lineage>
</organism>
<evidence type="ECO:0000313" key="4">
    <source>
        <dbReference type="Proteomes" id="UP000446768"/>
    </source>
</evidence>
<protein>
    <submittedName>
        <fullName evidence="3">CHRD domain-containing protein</fullName>
    </submittedName>
</protein>
<keyword evidence="1" id="KW-0732">Signal</keyword>
<dbReference type="Pfam" id="PF07452">
    <property type="entry name" value="CHRD"/>
    <property type="match status" value="1"/>
</dbReference>
<proteinExistence type="predicted"/>
<accession>A0A7X2LS28</accession>
<dbReference type="InterPro" id="IPR013424">
    <property type="entry name" value="Ice-binding_C"/>
</dbReference>
<feature type="chain" id="PRO_5031556955" evidence="1">
    <location>
        <begin position="27"/>
        <end position="205"/>
    </location>
</feature>
<dbReference type="NCBIfam" id="TIGR02595">
    <property type="entry name" value="PEP_CTERM"/>
    <property type="match status" value="1"/>
</dbReference>
<sequence>MKTLNTPLAFAAASLSALLATGSAVAAPATYYATLTGAAEASPNSSAGIGGTVVTFDMTAHLLTIDLSFVGLEGTSTASHIHCCTAAPGIDTAGVATETPTFSTFPTGVSGGLFSMMYDTTLPASWNPAFITANGGTTAGAEAAFSAGLASGSAYLNIHSTLYPGGEIRGFLAAVPEPGQWGMLLMGLPAVLALARRRRDQDGQF</sequence>
<dbReference type="SMART" id="SM00754">
    <property type="entry name" value="CHRD"/>
    <property type="match status" value="1"/>
</dbReference>
<dbReference type="Proteomes" id="UP000446768">
    <property type="component" value="Unassembled WGS sequence"/>
</dbReference>
<dbReference type="EMBL" id="WKJJ01000005">
    <property type="protein sequence ID" value="MRV71851.1"/>
    <property type="molecule type" value="Genomic_DNA"/>
</dbReference>
<evidence type="ECO:0000256" key="1">
    <source>
        <dbReference type="SAM" id="SignalP"/>
    </source>
</evidence>